<gene>
    <name evidence="4" type="ORF">AACH00_18805</name>
</gene>
<dbReference type="InterPro" id="IPR016181">
    <property type="entry name" value="Acyl_CoA_acyltransferase"/>
</dbReference>
<dbReference type="EC" id="3.1.2.-" evidence="4"/>
<dbReference type="Gene3D" id="3.40.630.30">
    <property type="match status" value="1"/>
</dbReference>
<keyword evidence="1" id="KW-0808">Transferase</keyword>
<proteinExistence type="predicted"/>
<dbReference type="PANTHER" id="PTHR13947:SF37">
    <property type="entry name" value="LD18367P"/>
    <property type="match status" value="1"/>
</dbReference>
<dbReference type="NCBIfam" id="TIGR00051">
    <property type="entry name" value="YbgC/FadM family acyl-CoA thioesterase"/>
    <property type="match status" value="1"/>
</dbReference>
<dbReference type="InterPro" id="IPR006683">
    <property type="entry name" value="Thioestr_dom"/>
</dbReference>
<dbReference type="GO" id="GO:0016787">
    <property type="term" value="F:hydrolase activity"/>
    <property type="evidence" value="ECO:0007669"/>
    <property type="project" value="UniProtKB-KW"/>
</dbReference>
<keyword evidence="2 4" id="KW-0378">Hydrolase</keyword>
<dbReference type="SUPFAM" id="SSF54637">
    <property type="entry name" value="Thioesterase/thiol ester dehydrase-isomerase"/>
    <property type="match status" value="1"/>
</dbReference>
<dbReference type="Pfam" id="PF13673">
    <property type="entry name" value="Acetyltransf_10"/>
    <property type="match status" value="1"/>
</dbReference>
<protein>
    <submittedName>
        <fullName evidence="4">YbgC/FadM family acyl-CoA thioesterase</fullName>
        <ecNumber evidence="4">3.1.2.-</ecNumber>
    </submittedName>
</protein>
<feature type="domain" description="N-acetyltransferase" evidence="3">
    <location>
        <begin position="141"/>
        <end position="286"/>
    </location>
</feature>
<evidence type="ECO:0000259" key="3">
    <source>
        <dbReference type="PROSITE" id="PS51186"/>
    </source>
</evidence>
<dbReference type="CDD" id="cd00586">
    <property type="entry name" value="4HBT"/>
    <property type="match status" value="1"/>
</dbReference>
<dbReference type="InterPro" id="IPR000182">
    <property type="entry name" value="GNAT_dom"/>
</dbReference>
<evidence type="ECO:0000256" key="1">
    <source>
        <dbReference type="ARBA" id="ARBA00022679"/>
    </source>
</evidence>
<dbReference type="InterPro" id="IPR029069">
    <property type="entry name" value="HotDog_dom_sf"/>
</dbReference>
<comment type="caution">
    <text evidence="4">The sequence shown here is derived from an EMBL/GenBank/DDBJ whole genome shotgun (WGS) entry which is preliminary data.</text>
</comment>
<accession>A0ABU9CB34</accession>
<dbReference type="RefSeq" id="WP_341400722.1">
    <property type="nucleotide sequence ID" value="NZ_JBBUTI010000017.1"/>
</dbReference>
<evidence type="ECO:0000256" key="2">
    <source>
        <dbReference type="ARBA" id="ARBA00022801"/>
    </source>
</evidence>
<evidence type="ECO:0000313" key="4">
    <source>
        <dbReference type="EMBL" id="MEK8048410.1"/>
    </source>
</evidence>
<dbReference type="Proteomes" id="UP001379945">
    <property type="component" value="Unassembled WGS sequence"/>
</dbReference>
<dbReference type="Pfam" id="PF03061">
    <property type="entry name" value="4HBT"/>
    <property type="match status" value="1"/>
</dbReference>
<sequence>MNKSSFRFTDRLRVRWAEVDMQQIVFNGHYLLYIDTAMGAYWRALALPYQATMAGFDGDLYVRKATLEYHASALYDDTLDVGIKLRRIGSSSLTFDASVWRGSSLLVSGELVYVFANPQTRQPTPVPDVLRAVLEGHEAGAPMLQLALGHWGEHEAASRQLRDEVFVEEQGIAAHLMVDEADAGAMHAVATNALGRAVGSGRLVISAPGEGKIGRMAVVRALRGTTVGRQLLQTLIAEARRQNLQRVWLQAQTDAQRFYEHAGFVARGDVYLEAGVSHIDMHLNLASA</sequence>
<reference evidence="4 5" key="1">
    <citation type="submission" date="2024-04" db="EMBL/GenBank/DDBJ databases">
        <title>Novel species of the genus Ideonella isolated from streams.</title>
        <authorList>
            <person name="Lu H."/>
        </authorList>
    </citation>
    <scope>NUCLEOTIDE SEQUENCE [LARGE SCALE GENOMIC DNA]</scope>
    <source>
        <strain evidence="4 5">LYT19W</strain>
    </source>
</reference>
<keyword evidence="5" id="KW-1185">Reference proteome</keyword>
<dbReference type="InterPro" id="IPR006684">
    <property type="entry name" value="YbgC/YbaW"/>
</dbReference>
<dbReference type="InterPro" id="IPR050769">
    <property type="entry name" value="NAT_camello-type"/>
</dbReference>
<dbReference type="Gene3D" id="3.10.129.10">
    <property type="entry name" value="Hotdog Thioesterase"/>
    <property type="match status" value="1"/>
</dbReference>
<dbReference type="CDD" id="cd04301">
    <property type="entry name" value="NAT_SF"/>
    <property type="match status" value="1"/>
</dbReference>
<dbReference type="EMBL" id="JBBUTI010000017">
    <property type="protein sequence ID" value="MEK8048410.1"/>
    <property type="molecule type" value="Genomic_DNA"/>
</dbReference>
<organism evidence="4 5">
    <name type="scientific">Ideonella margarita</name>
    <dbReference type="NCBI Taxonomy" id="2984191"/>
    <lineage>
        <taxon>Bacteria</taxon>
        <taxon>Pseudomonadati</taxon>
        <taxon>Pseudomonadota</taxon>
        <taxon>Betaproteobacteria</taxon>
        <taxon>Burkholderiales</taxon>
        <taxon>Sphaerotilaceae</taxon>
        <taxon>Ideonella</taxon>
    </lineage>
</organism>
<name>A0ABU9CB34_9BURK</name>
<dbReference type="SUPFAM" id="SSF55729">
    <property type="entry name" value="Acyl-CoA N-acyltransferases (Nat)"/>
    <property type="match status" value="1"/>
</dbReference>
<evidence type="ECO:0000313" key="5">
    <source>
        <dbReference type="Proteomes" id="UP001379945"/>
    </source>
</evidence>
<dbReference type="PANTHER" id="PTHR13947">
    <property type="entry name" value="GNAT FAMILY N-ACETYLTRANSFERASE"/>
    <property type="match status" value="1"/>
</dbReference>
<dbReference type="PROSITE" id="PS51186">
    <property type="entry name" value="GNAT"/>
    <property type="match status" value="1"/>
</dbReference>